<proteinExistence type="predicted"/>
<dbReference type="InterPro" id="IPR009061">
    <property type="entry name" value="DNA-bd_dom_put_sf"/>
</dbReference>
<reference evidence="5" key="2">
    <citation type="journal article" date="2014" name="ISME J.">
        <title>Microbial stratification in low pH oxic and suboxic macroscopic growths along an acid mine drainage.</title>
        <authorList>
            <person name="Mendez-Garcia C."/>
            <person name="Mesa V."/>
            <person name="Sprenger R.R."/>
            <person name="Richter M."/>
            <person name="Diez M.S."/>
            <person name="Solano J."/>
            <person name="Bargiela R."/>
            <person name="Golyshina O.V."/>
            <person name="Manteca A."/>
            <person name="Ramos J.L."/>
            <person name="Gallego J.R."/>
            <person name="Llorente I."/>
            <person name="Martins Dos Santos V.A."/>
            <person name="Jensen O.N."/>
            <person name="Pelaez A.I."/>
            <person name="Sanchez J."/>
            <person name="Ferrer M."/>
        </authorList>
    </citation>
    <scope>NUCLEOTIDE SEQUENCE</scope>
</reference>
<accession>T1CGB2</accession>
<keyword evidence="2" id="KW-0238">DNA-binding</keyword>
<dbReference type="SUPFAM" id="SSF46955">
    <property type="entry name" value="Putative DNA-binding domain"/>
    <property type="match status" value="1"/>
</dbReference>
<organism evidence="5">
    <name type="scientific">mine drainage metagenome</name>
    <dbReference type="NCBI Taxonomy" id="410659"/>
    <lineage>
        <taxon>unclassified sequences</taxon>
        <taxon>metagenomes</taxon>
        <taxon>ecological metagenomes</taxon>
    </lineage>
</organism>
<dbReference type="InterPro" id="IPR015358">
    <property type="entry name" value="Tscrpt_reg_MerR_DNA-bd"/>
</dbReference>
<dbReference type="AlphaFoldDB" id="T1CGB2"/>
<name>T1CGB2_9ZZZZ</name>
<evidence type="ECO:0000313" key="5">
    <source>
        <dbReference type="EMBL" id="EQD80863.1"/>
    </source>
</evidence>
<protein>
    <submittedName>
        <fullName evidence="5">Transcription regulator MerR, DNA binding domain protein</fullName>
    </submittedName>
</protein>
<dbReference type="Gene3D" id="1.10.1660.10">
    <property type="match status" value="1"/>
</dbReference>
<dbReference type="PANTHER" id="PTHR30204:SF94">
    <property type="entry name" value="HEAVY METAL-DEPENDENT TRANSCRIPTIONAL REGULATOR HI_0293-RELATED"/>
    <property type="match status" value="1"/>
</dbReference>
<dbReference type="InterPro" id="IPR047057">
    <property type="entry name" value="MerR_fam"/>
</dbReference>
<dbReference type="GO" id="GO:0003700">
    <property type="term" value="F:DNA-binding transcription factor activity"/>
    <property type="evidence" value="ECO:0007669"/>
    <property type="project" value="InterPro"/>
</dbReference>
<dbReference type="PROSITE" id="PS50937">
    <property type="entry name" value="HTH_MERR_2"/>
    <property type="match status" value="1"/>
</dbReference>
<evidence type="ECO:0000256" key="2">
    <source>
        <dbReference type="ARBA" id="ARBA00023125"/>
    </source>
</evidence>
<comment type="caution">
    <text evidence="5">The sequence shown here is derived from an EMBL/GenBank/DDBJ whole genome shotgun (WGS) entry which is preliminary data.</text>
</comment>
<dbReference type="EMBL" id="AUZX01000328">
    <property type="protein sequence ID" value="EQD80863.1"/>
    <property type="molecule type" value="Genomic_DNA"/>
</dbReference>
<dbReference type="InterPro" id="IPR000551">
    <property type="entry name" value="MerR-type_HTH_dom"/>
</dbReference>
<reference evidence="5" key="1">
    <citation type="submission" date="2013-08" db="EMBL/GenBank/DDBJ databases">
        <authorList>
            <person name="Mendez C."/>
            <person name="Richter M."/>
            <person name="Ferrer M."/>
            <person name="Sanchez J."/>
        </authorList>
    </citation>
    <scope>NUCLEOTIDE SEQUENCE</scope>
</reference>
<dbReference type="GO" id="GO:0003677">
    <property type="term" value="F:DNA binding"/>
    <property type="evidence" value="ECO:0007669"/>
    <property type="project" value="UniProtKB-KW"/>
</dbReference>
<dbReference type="SMART" id="SM00422">
    <property type="entry name" value="HTH_MERR"/>
    <property type="match status" value="1"/>
</dbReference>
<keyword evidence="3" id="KW-0804">Transcription</keyword>
<dbReference type="Pfam" id="PF09278">
    <property type="entry name" value="MerR-DNA-bind"/>
    <property type="match status" value="1"/>
</dbReference>
<evidence type="ECO:0000256" key="1">
    <source>
        <dbReference type="ARBA" id="ARBA00023015"/>
    </source>
</evidence>
<evidence type="ECO:0000256" key="3">
    <source>
        <dbReference type="ARBA" id="ARBA00023163"/>
    </source>
</evidence>
<sequence>LPAPARRPSGYRDYGEGDAARLSFIRTAQRLGFNLAEIAEILAFKERGERPCDYVLSVLDAQVADVDRRLGELVALRAELVALKAKADRLPAESGCYCKIVEHAGTTAPATRRQTWGVRA</sequence>
<dbReference type="PANTHER" id="PTHR30204">
    <property type="entry name" value="REDOX-CYCLING DRUG-SENSING TRANSCRIPTIONAL ACTIVATOR SOXR"/>
    <property type="match status" value="1"/>
</dbReference>
<keyword evidence="1" id="KW-0805">Transcription regulation</keyword>
<gene>
    <name evidence="5" type="ORF">B1A_00437</name>
</gene>
<feature type="domain" description="HTH merR-type" evidence="4">
    <location>
        <begin position="1"/>
        <end position="44"/>
    </location>
</feature>
<feature type="non-terminal residue" evidence="5">
    <location>
        <position position="1"/>
    </location>
</feature>
<evidence type="ECO:0000259" key="4">
    <source>
        <dbReference type="PROSITE" id="PS50937"/>
    </source>
</evidence>